<evidence type="ECO:0000256" key="1">
    <source>
        <dbReference type="ARBA" id="ARBA00023015"/>
    </source>
</evidence>
<name>A0A7W3XWZ9_9ACTN</name>
<dbReference type="InterPro" id="IPR011075">
    <property type="entry name" value="TetR_C"/>
</dbReference>
<dbReference type="PROSITE" id="PS50977">
    <property type="entry name" value="HTH_TETR_2"/>
    <property type="match status" value="1"/>
</dbReference>
<evidence type="ECO:0000256" key="4">
    <source>
        <dbReference type="PROSITE-ProRule" id="PRU00335"/>
    </source>
</evidence>
<dbReference type="AlphaFoldDB" id="A0A7W3XWZ9"/>
<dbReference type="InterPro" id="IPR050109">
    <property type="entry name" value="HTH-type_TetR-like_transc_reg"/>
</dbReference>
<dbReference type="Gene3D" id="1.10.10.60">
    <property type="entry name" value="Homeodomain-like"/>
    <property type="match status" value="1"/>
</dbReference>
<protein>
    <submittedName>
        <fullName evidence="6">TetR family transcriptional regulator</fullName>
    </submittedName>
</protein>
<keyword evidence="1" id="KW-0805">Transcription regulation</keyword>
<feature type="domain" description="HTH tetR-type" evidence="5">
    <location>
        <begin position="30"/>
        <end position="90"/>
    </location>
</feature>
<sequence length="224" mass="25156">MRNEKYRGCEAARCGGFAMETRPARRRRGAALEGALLDAAWAELNERGYELLSLETVAKRANTSKPVLYRRWPSKADLVWAALLHVIERDPIAVPDTGTLRDDVIALLRQVNERRVGLASALLAQLADFHRATGTTIDDLRAALAADQRSAMEEIVERAVERGEIDPAGLTPRIIRLPEDLFRHELLMTSRAVPDADVLEIVDTIFLPLVIRRHTRNHPYPKPD</sequence>
<dbReference type="SUPFAM" id="SSF46689">
    <property type="entry name" value="Homeodomain-like"/>
    <property type="match status" value="1"/>
</dbReference>
<dbReference type="PRINTS" id="PR00455">
    <property type="entry name" value="HTHTETR"/>
</dbReference>
<organism evidence="6 7">
    <name type="scientific">Streptomyces calidiresistens</name>
    <dbReference type="NCBI Taxonomy" id="1485586"/>
    <lineage>
        <taxon>Bacteria</taxon>
        <taxon>Bacillati</taxon>
        <taxon>Actinomycetota</taxon>
        <taxon>Actinomycetes</taxon>
        <taxon>Kitasatosporales</taxon>
        <taxon>Streptomycetaceae</taxon>
        <taxon>Streptomyces</taxon>
    </lineage>
</organism>
<proteinExistence type="predicted"/>
<keyword evidence="7" id="KW-1185">Reference proteome</keyword>
<dbReference type="PANTHER" id="PTHR30055:SF148">
    <property type="entry name" value="TETR-FAMILY TRANSCRIPTIONAL REGULATOR"/>
    <property type="match status" value="1"/>
</dbReference>
<dbReference type="Gene3D" id="1.10.357.10">
    <property type="entry name" value="Tetracycline Repressor, domain 2"/>
    <property type="match status" value="1"/>
</dbReference>
<dbReference type="GO" id="GO:0003700">
    <property type="term" value="F:DNA-binding transcription factor activity"/>
    <property type="evidence" value="ECO:0007669"/>
    <property type="project" value="TreeGrafter"/>
</dbReference>
<dbReference type="EMBL" id="VKHS01000276">
    <property type="protein sequence ID" value="MBB0230409.1"/>
    <property type="molecule type" value="Genomic_DNA"/>
</dbReference>
<keyword evidence="2 4" id="KW-0238">DNA-binding</keyword>
<dbReference type="PANTHER" id="PTHR30055">
    <property type="entry name" value="HTH-TYPE TRANSCRIPTIONAL REGULATOR RUTR"/>
    <property type="match status" value="1"/>
</dbReference>
<evidence type="ECO:0000313" key="6">
    <source>
        <dbReference type="EMBL" id="MBB0230409.1"/>
    </source>
</evidence>
<reference evidence="7" key="1">
    <citation type="submission" date="2019-10" db="EMBL/GenBank/DDBJ databases">
        <title>Streptomyces sp. nov., a novel actinobacterium isolated from alkaline environment.</title>
        <authorList>
            <person name="Golinska P."/>
        </authorList>
    </citation>
    <scope>NUCLEOTIDE SEQUENCE [LARGE SCALE GENOMIC DNA]</scope>
    <source>
        <strain evidence="7">DSM 42108</strain>
    </source>
</reference>
<dbReference type="InterPro" id="IPR009057">
    <property type="entry name" value="Homeodomain-like_sf"/>
</dbReference>
<dbReference type="Pfam" id="PF16859">
    <property type="entry name" value="TetR_C_11"/>
    <property type="match status" value="1"/>
</dbReference>
<keyword evidence="3" id="KW-0804">Transcription</keyword>
<dbReference type="Proteomes" id="UP000530234">
    <property type="component" value="Unassembled WGS sequence"/>
</dbReference>
<gene>
    <name evidence="6" type="ORF">FOE67_13030</name>
</gene>
<dbReference type="Pfam" id="PF00440">
    <property type="entry name" value="TetR_N"/>
    <property type="match status" value="1"/>
</dbReference>
<evidence type="ECO:0000256" key="2">
    <source>
        <dbReference type="ARBA" id="ARBA00023125"/>
    </source>
</evidence>
<accession>A0A7W3XWZ9</accession>
<evidence type="ECO:0000259" key="5">
    <source>
        <dbReference type="PROSITE" id="PS50977"/>
    </source>
</evidence>
<dbReference type="InterPro" id="IPR001647">
    <property type="entry name" value="HTH_TetR"/>
</dbReference>
<dbReference type="SUPFAM" id="SSF48498">
    <property type="entry name" value="Tetracyclin repressor-like, C-terminal domain"/>
    <property type="match status" value="1"/>
</dbReference>
<evidence type="ECO:0000313" key="7">
    <source>
        <dbReference type="Proteomes" id="UP000530234"/>
    </source>
</evidence>
<comment type="caution">
    <text evidence="6">The sequence shown here is derived from an EMBL/GenBank/DDBJ whole genome shotgun (WGS) entry which is preliminary data.</text>
</comment>
<dbReference type="GO" id="GO:0000976">
    <property type="term" value="F:transcription cis-regulatory region binding"/>
    <property type="evidence" value="ECO:0007669"/>
    <property type="project" value="TreeGrafter"/>
</dbReference>
<feature type="DNA-binding region" description="H-T-H motif" evidence="4">
    <location>
        <begin position="53"/>
        <end position="72"/>
    </location>
</feature>
<evidence type="ECO:0000256" key="3">
    <source>
        <dbReference type="ARBA" id="ARBA00023163"/>
    </source>
</evidence>
<dbReference type="InterPro" id="IPR036271">
    <property type="entry name" value="Tet_transcr_reg_TetR-rel_C_sf"/>
</dbReference>